<dbReference type="FunFam" id="1.10.3730.20:FF:000001">
    <property type="entry name" value="Quaternary ammonium compound resistance transporter SugE"/>
    <property type="match status" value="1"/>
</dbReference>
<gene>
    <name evidence="10" type="ORF">SAMN05216412_10614</name>
</gene>
<dbReference type="AlphaFoldDB" id="A0A1I0E565"/>
<evidence type="ECO:0000256" key="4">
    <source>
        <dbReference type="ARBA" id="ARBA00022692"/>
    </source>
</evidence>
<evidence type="ECO:0000256" key="8">
    <source>
        <dbReference type="RuleBase" id="RU003942"/>
    </source>
</evidence>
<reference evidence="10 11" key="1">
    <citation type="submission" date="2016-10" db="EMBL/GenBank/DDBJ databases">
        <authorList>
            <person name="de Groot N.N."/>
        </authorList>
    </citation>
    <scope>NUCLEOTIDE SEQUENCE [LARGE SCALE GENOMIC DNA]</scope>
    <source>
        <strain evidence="10 11">Nl7</strain>
    </source>
</reference>
<evidence type="ECO:0000256" key="7">
    <source>
        <dbReference type="ARBA" id="ARBA00038032"/>
    </source>
</evidence>
<evidence type="ECO:0000256" key="6">
    <source>
        <dbReference type="ARBA" id="ARBA00023136"/>
    </source>
</evidence>
<dbReference type="GO" id="GO:1990961">
    <property type="term" value="P:xenobiotic detoxification by transmembrane export across the plasma membrane"/>
    <property type="evidence" value="ECO:0007669"/>
    <property type="project" value="UniProtKB-ARBA"/>
</dbReference>
<sequence length="109" mass="11583">MQWFFLSVAIVSEVVATSALKSSNGFTQFWPSVVVVAGYAVAFFFLSLALRTLSVGITYAVWSGVGIVLISLVAWFFLGQALDGPAILGLALIVAGVVILNVFSRSTIH</sequence>
<feature type="transmembrane region" description="Helical" evidence="9">
    <location>
        <begin position="29"/>
        <end position="50"/>
    </location>
</feature>
<evidence type="ECO:0000256" key="9">
    <source>
        <dbReference type="SAM" id="Phobius"/>
    </source>
</evidence>
<dbReference type="GO" id="GO:0015297">
    <property type="term" value="F:antiporter activity"/>
    <property type="evidence" value="ECO:0007669"/>
    <property type="project" value="TreeGrafter"/>
</dbReference>
<organism evidence="10 11">
    <name type="scientific">Nitrosospira multiformis</name>
    <dbReference type="NCBI Taxonomy" id="1231"/>
    <lineage>
        <taxon>Bacteria</taxon>
        <taxon>Pseudomonadati</taxon>
        <taxon>Pseudomonadota</taxon>
        <taxon>Betaproteobacteria</taxon>
        <taxon>Nitrosomonadales</taxon>
        <taxon>Nitrosomonadaceae</taxon>
        <taxon>Nitrosospira</taxon>
    </lineage>
</organism>
<dbReference type="GO" id="GO:0015199">
    <property type="term" value="F:amino-acid betaine transmembrane transporter activity"/>
    <property type="evidence" value="ECO:0007669"/>
    <property type="project" value="TreeGrafter"/>
</dbReference>
<keyword evidence="5 9" id="KW-1133">Transmembrane helix</keyword>
<keyword evidence="3" id="KW-1003">Cell membrane</keyword>
<comment type="similarity">
    <text evidence="7 8">Belongs to the drug/metabolite transporter (DMT) superfamily. Small multidrug resistance (SMR) (TC 2.A.7.1) family.</text>
</comment>
<evidence type="ECO:0000313" key="10">
    <source>
        <dbReference type="EMBL" id="SET40114.1"/>
    </source>
</evidence>
<evidence type="ECO:0000256" key="2">
    <source>
        <dbReference type="ARBA" id="ARBA00022448"/>
    </source>
</evidence>
<keyword evidence="2" id="KW-0813">Transport</keyword>
<name>A0A1I0E565_9PROT</name>
<comment type="subcellular location">
    <subcellularLocation>
        <location evidence="1 8">Cell membrane</location>
        <topology evidence="1 8">Multi-pass membrane protein</topology>
    </subcellularLocation>
</comment>
<dbReference type="GO" id="GO:0005886">
    <property type="term" value="C:plasma membrane"/>
    <property type="evidence" value="ECO:0007669"/>
    <property type="project" value="UniProtKB-SubCell"/>
</dbReference>
<protein>
    <submittedName>
        <fullName evidence="10">Small multidrug resistance pump</fullName>
    </submittedName>
</protein>
<dbReference type="Gene3D" id="1.10.3730.20">
    <property type="match status" value="1"/>
</dbReference>
<accession>A0A1I0E565</accession>
<dbReference type="PANTHER" id="PTHR30561:SF1">
    <property type="entry name" value="MULTIDRUG TRANSPORTER EMRE"/>
    <property type="match status" value="1"/>
</dbReference>
<dbReference type="GO" id="GO:0015220">
    <property type="term" value="F:choline transmembrane transporter activity"/>
    <property type="evidence" value="ECO:0007669"/>
    <property type="project" value="TreeGrafter"/>
</dbReference>
<proteinExistence type="inferred from homology"/>
<dbReference type="PANTHER" id="PTHR30561">
    <property type="entry name" value="SMR FAMILY PROTON-DEPENDENT DRUG EFFLUX TRANSPORTER SUGE"/>
    <property type="match status" value="1"/>
</dbReference>
<dbReference type="InterPro" id="IPR037185">
    <property type="entry name" value="EmrE-like"/>
</dbReference>
<dbReference type="Proteomes" id="UP000183339">
    <property type="component" value="Unassembled WGS sequence"/>
</dbReference>
<evidence type="ECO:0000256" key="3">
    <source>
        <dbReference type="ARBA" id="ARBA00022475"/>
    </source>
</evidence>
<dbReference type="RefSeq" id="WP_081355768.1">
    <property type="nucleotide sequence ID" value="NZ_FOHI01000006.1"/>
</dbReference>
<dbReference type="Pfam" id="PF00893">
    <property type="entry name" value="Multi_Drug_Res"/>
    <property type="match status" value="1"/>
</dbReference>
<evidence type="ECO:0000313" key="11">
    <source>
        <dbReference type="Proteomes" id="UP000183339"/>
    </source>
</evidence>
<dbReference type="EMBL" id="FOHI01000006">
    <property type="protein sequence ID" value="SET40114.1"/>
    <property type="molecule type" value="Genomic_DNA"/>
</dbReference>
<dbReference type="OrthoDB" id="9808638at2"/>
<keyword evidence="4 8" id="KW-0812">Transmembrane</keyword>
<evidence type="ECO:0000256" key="5">
    <source>
        <dbReference type="ARBA" id="ARBA00022989"/>
    </source>
</evidence>
<feature type="transmembrane region" description="Helical" evidence="9">
    <location>
        <begin position="84"/>
        <end position="103"/>
    </location>
</feature>
<dbReference type="InterPro" id="IPR000390">
    <property type="entry name" value="Small_drug/metabolite_transptr"/>
</dbReference>
<dbReference type="InterPro" id="IPR045324">
    <property type="entry name" value="Small_multidrug_res"/>
</dbReference>
<evidence type="ECO:0000256" key="1">
    <source>
        <dbReference type="ARBA" id="ARBA00004651"/>
    </source>
</evidence>
<keyword evidence="6 9" id="KW-0472">Membrane</keyword>
<feature type="transmembrane region" description="Helical" evidence="9">
    <location>
        <begin position="57"/>
        <end position="78"/>
    </location>
</feature>
<dbReference type="GO" id="GO:0031460">
    <property type="term" value="P:glycine betaine transport"/>
    <property type="evidence" value="ECO:0007669"/>
    <property type="project" value="TreeGrafter"/>
</dbReference>
<dbReference type="SUPFAM" id="SSF103481">
    <property type="entry name" value="Multidrug resistance efflux transporter EmrE"/>
    <property type="match status" value="1"/>
</dbReference>